<organism evidence="4 5">
    <name type="scientific">Aestuariibaculum lutulentum</name>
    <dbReference type="NCBI Taxonomy" id="2920935"/>
    <lineage>
        <taxon>Bacteria</taxon>
        <taxon>Pseudomonadati</taxon>
        <taxon>Bacteroidota</taxon>
        <taxon>Flavobacteriia</taxon>
        <taxon>Flavobacteriales</taxon>
        <taxon>Flavobacteriaceae</taxon>
    </lineage>
</organism>
<name>A0ABS9RKH3_9FLAO</name>
<sequence length="354" mass="39883">MTPTYKNVHLKFKFNGFHYTREYLLELAYDFVKEGKSYEREIGDFLFQWLDDSETIRVKTSGSTGTPKVVELSKQAMVNSALATGDFFKLNPGDAALMCLPATYIAGKMMLVRSIILGLELDVVEPSSALKFDRNKVYDFCAMVPMQLEKVLDKVDNIKTLIVGGAPTSNNLKASIQELKTHVFETYGMTETVTHIALKPINHTSVAKPNFKVLPGVAISQDHRDCLVIEAPKLCQEKIITNDIVKIHSKSEFEWLGRFDNVINSGGVKLFPEQIEAKLQNKIKDRFFIASEPNEVLGEQLILVVESETNDLNSEVFSELDKFETPKAVYALKEFVETSSGKIQRKKTLQSIKK</sequence>
<dbReference type="Pfam" id="PF00501">
    <property type="entry name" value="AMP-binding"/>
    <property type="match status" value="1"/>
</dbReference>
<dbReference type="RefSeq" id="WP_240572947.1">
    <property type="nucleotide sequence ID" value="NZ_CP136709.1"/>
</dbReference>
<keyword evidence="2" id="KW-0436">Ligase</keyword>
<dbReference type="InterPro" id="IPR045851">
    <property type="entry name" value="AMP-bd_C_sf"/>
</dbReference>
<proteinExistence type="inferred from homology"/>
<dbReference type="PANTHER" id="PTHR43201:SF5">
    <property type="entry name" value="MEDIUM-CHAIN ACYL-COA LIGASE ACSF2, MITOCHONDRIAL"/>
    <property type="match status" value="1"/>
</dbReference>
<evidence type="ECO:0000259" key="3">
    <source>
        <dbReference type="Pfam" id="PF00501"/>
    </source>
</evidence>
<dbReference type="Gene3D" id="3.30.300.30">
    <property type="match status" value="1"/>
</dbReference>
<comment type="similarity">
    <text evidence="1">Belongs to the ATP-dependent AMP-binding enzyme family.</text>
</comment>
<comment type="caution">
    <text evidence="4">The sequence shown here is derived from an EMBL/GenBank/DDBJ whole genome shotgun (WGS) entry which is preliminary data.</text>
</comment>
<evidence type="ECO:0000313" key="4">
    <source>
        <dbReference type="EMBL" id="MCH4552619.1"/>
    </source>
</evidence>
<keyword evidence="5" id="KW-1185">Reference proteome</keyword>
<dbReference type="EMBL" id="JAKVQD010000002">
    <property type="protein sequence ID" value="MCH4552619.1"/>
    <property type="molecule type" value="Genomic_DNA"/>
</dbReference>
<dbReference type="SUPFAM" id="SSF56801">
    <property type="entry name" value="Acetyl-CoA synthetase-like"/>
    <property type="match status" value="1"/>
</dbReference>
<evidence type="ECO:0000256" key="2">
    <source>
        <dbReference type="ARBA" id="ARBA00022598"/>
    </source>
</evidence>
<gene>
    <name evidence="4" type="ORF">MKW35_08305</name>
</gene>
<evidence type="ECO:0000313" key="5">
    <source>
        <dbReference type="Proteomes" id="UP001156141"/>
    </source>
</evidence>
<protein>
    <submittedName>
        <fullName evidence="4">AMP-binding protein</fullName>
    </submittedName>
</protein>
<dbReference type="Proteomes" id="UP001156141">
    <property type="component" value="Unassembled WGS sequence"/>
</dbReference>
<evidence type="ECO:0000256" key="1">
    <source>
        <dbReference type="ARBA" id="ARBA00006432"/>
    </source>
</evidence>
<dbReference type="InterPro" id="IPR000873">
    <property type="entry name" value="AMP-dep_synth/lig_dom"/>
</dbReference>
<accession>A0ABS9RKH3</accession>
<dbReference type="InterPro" id="IPR042099">
    <property type="entry name" value="ANL_N_sf"/>
</dbReference>
<dbReference type="PANTHER" id="PTHR43201">
    <property type="entry name" value="ACYL-COA SYNTHETASE"/>
    <property type="match status" value="1"/>
</dbReference>
<feature type="domain" description="AMP-dependent synthetase/ligase" evidence="3">
    <location>
        <begin position="60"/>
        <end position="203"/>
    </location>
</feature>
<dbReference type="Gene3D" id="3.40.50.12780">
    <property type="entry name" value="N-terminal domain of ligase-like"/>
    <property type="match status" value="1"/>
</dbReference>
<reference evidence="4" key="1">
    <citation type="submission" date="2022-02" db="EMBL/GenBank/DDBJ databases">
        <title>Aestuariibaculum sp., a marine bacterium isolated from sediment in Guangxi.</title>
        <authorList>
            <person name="Ying J."/>
        </authorList>
    </citation>
    <scope>NUCLEOTIDE SEQUENCE</scope>
    <source>
        <strain evidence="4">L182</strain>
    </source>
</reference>